<organism>
    <name type="scientific">Pediculus humanus subsp. corporis</name>
    <name type="common">Body louse</name>
    <dbReference type="NCBI Taxonomy" id="121224"/>
    <lineage>
        <taxon>Eukaryota</taxon>
        <taxon>Metazoa</taxon>
        <taxon>Ecdysozoa</taxon>
        <taxon>Arthropoda</taxon>
        <taxon>Hexapoda</taxon>
        <taxon>Insecta</taxon>
        <taxon>Pterygota</taxon>
        <taxon>Neoptera</taxon>
        <taxon>Paraneoptera</taxon>
        <taxon>Psocodea</taxon>
        <taxon>Troctomorpha</taxon>
        <taxon>Phthiraptera</taxon>
        <taxon>Anoplura</taxon>
        <taxon>Pediculidae</taxon>
        <taxon>Pediculus</taxon>
    </lineage>
</organism>
<evidence type="ECO:0000313" key="6">
    <source>
        <dbReference type="EMBL" id="EEB11910.1"/>
    </source>
</evidence>
<accession>E0VEV4</accession>
<dbReference type="InParanoid" id="E0VEV4"/>
<keyword evidence="8" id="KW-1185">Reference proteome</keyword>
<dbReference type="Gene3D" id="3.40.630.20">
    <property type="entry name" value="Peptidase C15, pyroglutamyl peptidase I-like"/>
    <property type="match status" value="1"/>
</dbReference>
<keyword evidence="3" id="KW-0645">Protease</keyword>
<keyword evidence="2" id="KW-0963">Cytoplasm</keyword>
<dbReference type="InterPro" id="IPR036440">
    <property type="entry name" value="Peptidase_C15-like_sf"/>
</dbReference>
<dbReference type="Pfam" id="PF01470">
    <property type="entry name" value="Peptidase_C15"/>
    <property type="match status" value="1"/>
</dbReference>
<dbReference type="EMBL" id="DS235099">
    <property type="protein sequence ID" value="EEB11910.1"/>
    <property type="molecule type" value="Genomic_DNA"/>
</dbReference>
<dbReference type="RefSeq" id="XP_002424648.1">
    <property type="nucleotide sequence ID" value="XM_002424603.1"/>
</dbReference>
<dbReference type="EC" id="3.4.19.3" evidence="6"/>
<keyword evidence="5" id="KW-0788">Thiol protease</keyword>
<dbReference type="AlphaFoldDB" id="E0VEV4"/>
<reference evidence="7" key="3">
    <citation type="submission" date="2020-05" db="UniProtKB">
        <authorList>
            <consortium name="EnsemblMetazoa"/>
        </authorList>
    </citation>
    <scope>IDENTIFICATION</scope>
    <source>
        <strain evidence="7">USDA</strain>
    </source>
</reference>
<dbReference type="FunCoup" id="E0VEV4">
    <property type="interactions" value="91"/>
</dbReference>
<dbReference type="InterPro" id="IPR016125">
    <property type="entry name" value="Peptidase_C15-like"/>
</dbReference>
<dbReference type="GO" id="GO:0005829">
    <property type="term" value="C:cytosol"/>
    <property type="evidence" value="ECO:0007669"/>
    <property type="project" value="InterPro"/>
</dbReference>
<dbReference type="EMBL" id="AAZO01001622">
    <property type="status" value="NOT_ANNOTATED_CDS"/>
    <property type="molecule type" value="Genomic_DNA"/>
</dbReference>
<dbReference type="PANTHER" id="PTHR23402:SF1">
    <property type="entry name" value="PYROGLUTAMYL-PEPTIDASE I"/>
    <property type="match status" value="1"/>
</dbReference>
<dbReference type="SUPFAM" id="SSF53182">
    <property type="entry name" value="Pyrrolidone carboxyl peptidase (pyroglutamate aminopeptidase)"/>
    <property type="match status" value="1"/>
</dbReference>
<evidence type="ECO:0000256" key="1">
    <source>
        <dbReference type="ARBA" id="ARBA00006641"/>
    </source>
</evidence>
<reference evidence="6" key="1">
    <citation type="submission" date="2007-04" db="EMBL/GenBank/DDBJ databases">
        <title>Annotation of Pediculus humanus corporis strain USDA.</title>
        <authorList>
            <person name="Kirkness E."/>
            <person name="Hannick L."/>
            <person name="Hass B."/>
            <person name="Bruggner R."/>
            <person name="Lawson D."/>
            <person name="Bidwell S."/>
            <person name="Joardar V."/>
            <person name="Caler E."/>
            <person name="Walenz B."/>
            <person name="Inman J."/>
            <person name="Schobel S."/>
            <person name="Galinsky K."/>
            <person name="Amedeo P."/>
            <person name="Strausberg R."/>
        </authorList>
    </citation>
    <scope>NUCLEOTIDE SEQUENCE</scope>
    <source>
        <strain evidence="6">USDA</strain>
    </source>
</reference>
<evidence type="ECO:0000256" key="5">
    <source>
        <dbReference type="ARBA" id="ARBA00022807"/>
    </source>
</evidence>
<comment type="similarity">
    <text evidence="1">Belongs to the peptidase C15 family.</text>
</comment>
<keyword evidence="4 6" id="KW-0378">Hydrolase</keyword>
<gene>
    <name evidence="7" type="primary">8239439</name>
    <name evidence="6" type="ORF">Phum_PHUM140860</name>
</gene>
<evidence type="ECO:0000256" key="4">
    <source>
        <dbReference type="ARBA" id="ARBA00022801"/>
    </source>
</evidence>
<name>E0VEV4_PEDHC</name>
<reference evidence="6" key="2">
    <citation type="submission" date="2007-04" db="EMBL/GenBank/DDBJ databases">
        <title>The genome of the human body louse.</title>
        <authorList>
            <consortium name="The Human Body Louse Genome Consortium"/>
            <person name="Kirkness E."/>
            <person name="Walenz B."/>
            <person name="Hass B."/>
            <person name="Bruggner R."/>
            <person name="Strausberg R."/>
        </authorList>
    </citation>
    <scope>NUCLEOTIDE SEQUENCE</scope>
    <source>
        <strain evidence="6">USDA</strain>
    </source>
</reference>
<evidence type="ECO:0000313" key="7">
    <source>
        <dbReference type="EnsemblMetazoa" id="PHUM140860-PA"/>
    </source>
</evidence>
<dbReference type="VEuPathDB" id="VectorBase:PHUM140860"/>
<dbReference type="GO" id="GO:0006508">
    <property type="term" value="P:proteolysis"/>
    <property type="evidence" value="ECO:0007669"/>
    <property type="project" value="UniProtKB-KW"/>
</dbReference>
<dbReference type="Proteomes" id="UP000009046">
    <property type="component" value="Unassembled WGS sequence"/>
</dbReference>
<dbReference type="GO" id="GO:0016920">
    <property type="term" value="F:pyroglutamyl-peptidase activity"/>
    <property type="evidence" value="ECO:0007669"/>
    <property type="project" value="UniProtKB-EC"/>
</dbReference>
<dbReference type="CTD" id="8239439"/>
<dbReference type="PRINTS" id="PR00706">
    <property type="entry name" value="PYROGLUPTASE"/>
</dbReference>
<dbReference type="InterPro" id="IPR000816">
    <property type="entry name" value="Peptidase_C15"/>
</dbReference>
<protein>
    <submittedName>
        <fullName evidence="6 7">Pyroglutamyl-peptidase, putative</fullName>
        <ecNumber evidence="6">3.4.19.3</ecNumber>
    </submittedName>
</protein>
<dbReference type="OMA" id="KLAYNHK"/>
<proteinExistence type="inferred from homology"/>
<evidence type="ECO:0000256" key="2">
    <source>
        <dbReference type="ARBA" id="ARBA00022490"/>
    </source>
</evidence>
<evidence type="ECO:0000313" key="8">
    <source>
        <dbReference type="Proteomes" id="UP000009046"/>
    </source>
</evidence>
<dbReference type="GeneID" id="8239439"/>
<dbReference type="EnsemblMetazoa" id="PHUM140860-RA">
    <property type="protein sequence ID" value="PHUM140860-PA"/>
    <property type="gene ID" value="PHUM140860"/>
</dbReference>
<dbReference type="eggNOG" id="KOG4755">
    <property type="taxonomic scope" value="Eukaryota"/>
</dbReference>
<dbReference type="OrthoDB" id="407146at2759"/>
<dbReference type="KEGG" id="phu:Phum_PHUM140860"/>
<dbReference type="HOGENOM" id="CLU_043960_3_1_1"/>
<evidence type="ECO:0000256" key="3">
    <source>
        <dbReference type="ARBA" id="ARBA00022670"/>
    </source>
</evidence>
<sequence length="196" mass="22166">MEKNFNIPVLVTGFGPFGNHEVNVSWEIAKLLPSLNLNDYGIDIIIEEIPVAYSEVDEKLVVHMGLTGTGTGIYFETVAHKMGYVKKDIYEKLPEDNSAKGRLDIHRTLLNVELVAETLVNSVFNEIPIHVSSNAGRFLCEYIFYTSLNIDHTRTIFIHVPNTDKGFSVKQMALVIREIILLLIKQIHINTEVKMP</sequence>
<dbReference type="PANTHER" id="PTHR23402">
    <property type="entry name" value="PROTEASE FAMILY C15 PYROGLUTAMYL-PEPTIDASE I-RELATED"/>
    <property type="match status" value="1"/>
</dbReference>